<evidence type="ECO:0000313" key="1">
    <source>
        <dbReference type="EMBL" id="ANP87178.1"/>
    </source>
</evidence>
<gene>
    <name evidence="1" type="ORF">BA011_16580</name>
</gene>
<dbReference type="AlphaFoldDB" id="A0A1B1CBM1"/>
<name>A0A1B1CBM1_RHILE</name>
<dbReference type="Proteomes" id="UP000092691">
    <property type="component" value="Chromosome"/>
</dbReference>
<proteinExistence type="predicted"/>
<organism evidence="1 2">
    <name type="scientific">Rhizobium leguminosarum</name>
    <dbReference type="NCBI Taxonomy" id="384"/>
    <lineage>
        <taxon>Bacteria</taxon>
        <taxon>Pseudomonadati</taxon>
        <taxon>Pseudomonadota</taxon>
        <taxon>Alphaproteobacteria</taxon>
        <taxon>Hyphomicrobiales</taxon>
        <taxon>Rhizobiaceae</taxon>
        <taxon>Rhizobium/Agrobacterium group</taxon>
        <taxon>Rhizobium</taxon>
    </lineage>
</organism>
<accession>A0A1B1CBM1</accession>
<evidence type="ECO:0000313" key="2">
    <source>
        <dbReference type="Proteomes" id="UP000092691"/>
    </source>
</evidence>
<reference evidence="1 2" key="1">
    <citation type="submission" date="2016-06" db="EMBL/GenBank/DDBJ databases">
        <title>Microsymbionts genomes from the relict species Vavilovia formosa.</title>
        <authorList>
            <person name="Chirak E."/>
            <person name="Kimeklis A."/>
            <person name="Andronov E."/>
        </authorList>
    </citation>
    <scope>NUCLEOTIDE SEQUENCE [LARGE SCALE GENOMIC DNA]</scope>
    <source>
        <strain evidence="1 2">Vaf10</strain>
    </source>
</reference>
<sequence>MTNEGLKFEYANASDERVSMFSYANHAIIKMFEAEGVPHPFGRARVVAADRTEQPSKETVNLQNSPLLPALGTVKRNWRSE</sequence>
<dbReference type="EMBL" id="CP016286">
    <property type="protein sequence ID" value="ANP87178.1"/>
    <property type="molecule type" value="Genomic_DNA"/>
</dbReference>
<protein>
    <submittedName>
        <fullName evidence="1">Uncharacterized protein</fullName>
    </submittedName>
</protein>